<dbReference type="Proteomes" id="UP000250235">
    <property type="component" value="Unassembled WGS sequence"/>
</dbReference>
<dbReference type="OrthoDB" id="1933590at2759"/>
<evidence type="ECO:0000259" key="2">
    <source>
        <dbReference type="Pfam" id="PF25597"/>
    </source>
</evidence>
<name>A0A2Z7B332_9LAMI</name>
<proteinExistence type="predicted"/>
<dbReference type="InterPro" id="IPR057670">
    <property type="entry name" value="SH3_retrovirus"/>
</dbReference>
<reference evidence="3 4" key="1">
    <citation type="journal article" date="2015" name="Proc. Natl. Acad. Sci. U.S.A.">
        <title>The resurrection genome of Boea hygrometrica: A blueprint for survival of dehydration.</title>
        <authorList>
            <person name="Xiao L."/>
            <person name="Yang G."/>
            <person name="Zhang L."/>
            <person name="Yang X."/>
            <person name="Zhao S."/>
            <person name="Ji Z."/>
            <person name="Zhou Q."/>
            <person name="Hu M."/>
            <person name="Wang Y."/>
            <person name="Chen M."/>
            <person name="Xu Y."/>
            <person name="Jin H."/>
            <person name="Xiao X."/>
            <person name="Hu G."/>
            <person name="Bao F."/>
            <person name="Hu Y."/>
            <person name="Wan P."/>
            <person name="Li L."/>
            <person name="Deng X."/>
            <person name="Kuang T."/>
            <person name="Xiang C."/>
            <person name="Zhu J.K."/>
            <person name="Oliver M.J."/>
            <person name="He Y."/>
        </authorList>
    </citation>
    <scope>NUCLEOTIDE SEQUENCE [LARGE SCALE GENOMIC DNA]</scope>
    <source>
        <strain evidence="4">cv. XS01</strain>
    </source>
</reference>
<dbReference type="Pfam" id="PF25597">
    <property type="entry name" value="SH3_retrovirus"/>
    <property type="match status" value="1"/>
</dbReference>
<sequence>MSSSVINFKTPIQTLLEYYPSLHLLHNIPLKIFGCSAFVHVHSQHRGKLDPRSLKCIFLGYSPNQKGYKCYSPVLKKFFTTMDVTFFETEPFFSNSSIQKEYFQHDGDDPPYWEGIHNHFLGSPPIPSASAPSPDPISPDPQSEPNPHQRLAPLHVYSRRRPHPPRQDLVHQPALDSPPLPDPKKTQTKV</sequence>
<evidence type="ECO:0000313" key="3">
    <source>
        <dbReference type="EMBL" id="KZV28380.1"/>
    </source>
</evidence>
<feature type="compositionally biased region" description="Pro residues" evidence="1">
    <location>
        <begin position="133"/>
        <end position="144"/>
    </location>
</feature>
<accession>A0A2Z7B332</accession>
<feature type="domain" description="Retroviral polymerase SH3-like" evidence="2">
    <location>
        <begin position="35"/>
        <end position="97"/>
    </location>
</feature>
<dbReference type="EMBL" id="KV010144">
    <property type="protein sequence ID" value="KZV28380.1"/>
    <property type="molecule type" value="Genomic_DNA"/>
</dbReference>
<keyword evidence="4" id="KW-1185">Reference proteome</keyword>
<dbReference type="AlphaFoldDB" id="A0A2Z7B332"/>
<organism evidence="3 4">
    <name type="scientific">Dorcoceras hygrometricum</name>
    <dbReference type="NCBI Taxonomy" id="472368"/>
    <lineage>
        <taxon>Eukaryota</taxon>
        <taxon>Viridiplantae</taxon>
        <taxon>Streptophyta</taxon>
        <taxon>Embryophyta</taxon>
        <taxon>Tracheophyta</taxon>
        <taxon>Spermatophyta</taxon>
        <taxon>Magnoliopsida</taxon>
        <taxon>eudicotyledons</taxon>
        <taxon>Gunneridae</taxon>
        <taxon>Pentapetalae</taxon>
        <taxon>asterids</taxon>
        <taxon>lamiids</taxon>
        <taxon>Lamiales</taxon>
        <taxon>Gesneriaceae</taxon>
        <taxon>Didymocarpoideae</taxon>
        <taxon>Trichosporeae</taxon>
        <taxon>Loxocarpinae</taxon>
        <taxon>Dorcoceras</taxon>
    </lineage>
</organism>
<evidence type="ECO:0000256" key="1">
    <source>
        <dbReference type="SAM" id="MobiDB-lite"/>
    </source>
</evidence>
<protein>
    <recommendedName>
        <fullName evidence="2">Retroviral polymerase SH3-like domain-containing protein</fullName>
    </recommendedName>
</protein>
<evidence type="ECO:0000313" key="4">
    <source>
        <dbReference type="Proteomes" id="UP000250235"/>
    </source>
</evidence>
<feature type="region of interest" description="Disordered" evidence="1">
    <location>
        <begin position="124"/>
        <end position="190"/>
    </location>
</feature>
<gene>
    <name evidence="3" type="ORF">F511_16748</name>
</gene>